<organism evidence="2 3">
    <name type="scientific">Eumeta variegata</name>
    <name type="common">Bagworm moth</name>
    <name type="synonym">Eumeta japonica</name>
    <dbReference type="NCBI Taxonomy" id="151549"/>
    <lineage>
        <taxon>Eukaryota</taxon>
        <taxon>Metazoa</taxon>
        <taxon>Ecdysozoa</taxon>
        <taxon>Arthropoda</taxon>
        <taxon>Hexapoda</taxon>
        <taxon>Insecta</taxon>
        <taxon>Pterygota</taxon>
        <taxon>Neoptera</taxon>
        <taxon>Endopterygota</taxon>
        <taxon>Lepidoptera</taxon>
        <taxon>Glossata</taxon>
        <taxon>Ditrysia</taxon>
        <taxon>Tineoidea</taxon>
        <taxon>Psychidae</taxon>
        <taxon>Oiketicinae</taxon>
        <taxon>Eumeta</taxon>
    </lineage>
</organism>
<evidence type="ECO:0000313" key="3">
    <source>
        <dbReference type="Proteomes" id="UP000299102"/>
    </source>
</evidence>
<dbReference type="EMBL" id="BGZK01002037">
    <property type="protein sequence ID" value="GBP89853.1"/>
    <property type="molecule type" value="Genomic_DNA"/>
</dbReference>
<evidence type="ECO:0000256" key="1">
    <source>
        <dbReference type="SAM" id="MobiDB-lite"/>
    </source>
</evidence>
<reference evidence="2 3" key="1">
    <citation type="journal article" date="2019" name="Commun. Biol.">
        <title>The bagworm genome reveals a unique fibroin gene that provides high tensile strength.</title>
        <authorList>
            <person name="Kono N."/>
            <person name="Nakamura H."/>
            <person name="Ohtoshi R."/>
            <person name="Tomita M."/>
            <person name="Numata K."/>
            <person name="Arakawa K."/>
        </authorList>
    </citation>
    <scope>NUCLEOTIDE SEQUENCE [LARGE SCALE GENOMIC DNA]</scope>
</reference>
<evidence type="ECO:0000313" key="2">
    <source>
        <dbReference type="EMBL" id="GBP89853.1"/>
    </source>
</evidence>
<gene>
    <name evidence="2" type="ORF">EVAR_64226_1</name>
</gene>
<comment type="caution">
    <text evidence="2">The sequence shown here is derived from an EMBL/GenBank/DDBJ whole genome shotgun (WGS) entry which is preliminary data.</text>
</comment>
<sequence length="127" mass="14277">MHTQTRTRTHAQTDAHTIKRREGWVWEKKENSIDAVEIRPFRSTCGLKENIVTRVERVNQLILPSFQIPVPVSSSDCDSILNFGLDTVRNYGLGSALYSDPSSVPDSTPRFSHALDPNSDPTHDSDL</sequence>
<feature type="compositionally biased region" description="Polar residues" evidence="1">
    <location>
        <begin position="100"/>
        <end position="110"/>
    </location>
</feature>
<name>A0A4C1ZSY4_EUMVA</name>
<dbReference type="Proteomes" id="UP000299102">
    <property type="component" value="Unassembled WGS sequence"/>
</dbReference>
<keyword evidence="3" id="KW-1185">Reference proteome</keyword>
<protein>
    <submittedName>
        <fullName evidence="2">Uncharacterized protein</fullName>
    </submittedName>
</protein>
<accession>A0A4C1ZSY4</accession>
<feature type="region of interest" description="Disordered" evidence="1">
    <location>
        <begin position="99"/>
        <end position="127"/>
    </location>
</feature>
<proteinExistence type="predicted"/>
<dbReference type="AlphaFoldDB" id="A0A4C1ZSY4"/>